<proteinExistence type="predicted"/>
<evidence type="ECO:0000259" key="4">
    <source>
        <dbReference type="PROSITE" id="PS50949"/>
    </source>
</evidence>
<keyword evidence="6" id="KW-1185">Reference proteome</keyword>
<dbReference type="PATRIC" id="fig|1423788.3.peg.972"/>
<dbReference type="Gene3D" id="1.10.10.10">
    <property type="entry name" value="Winged helix-like DNA-binding domain superfamily/Winged helix DNA-binding domain"/>
    <property type="match status" value="1"/>
</dbReference>
<evidence type="ECO:0000256" key="3">
    <source>
        <dbReference type="ARBA" id="ARBA00023163"/>
    </source>
</evidence>
<dbReference type="InterPro" id="IPR036390">
    <property type="entry name" value="WH_DNA-bd_sf"/>
</dbReference>
<dbReference type="AlphaFoldDB" id="A0A0R1KKG1"/>
<dbReference type="PANTHER" id="PTHR38445">
    <property type="entry name" value="HTH-TYPE TRANSCRIPTIONAL REPRESSOR YTRA"/>
    <property type="match status" value="1"/>
</dbReference>
<dbReference type="RefSeq" id="WP_056950883.1">
    <property type="nucleotide sequence ID" value="NZ_AZDY01000029.1"/>
</dbReference>
<accession>A0A0R1KKG1</accession>
<dbReference type="Pfam" id="PF00392">
    <property type="entry name" value="GntR"/>
    <property type="match status" value="1"/>
</dbReference>
<evidence type="ECO:0000313" key="5">
    <source>
        <dbReference type="EMBL" id="KRK83942.1"/>
    </source>
</evidence>
<dbReference type="Proteomes" id="UP000051515">
    <property type="component" value="Unassembled WGS sequence"/>
</dbReference>
<dbReference type="SMART" id="SM00345">
    <property type="entry name" value="HTH_GNTR"/>
    <property type="match status" value="1"/>
</dbReference>
<gene>
    <name evidence="5" type="ORF">FC78_GL000945</name>
</gene>
<dbReference type="InterPro" id="IPR000524">
    <property type="entry name" value="Tscrpt_reg_HTH_GntR"/>
</dbReference>
<name>A0A0R1KKG1_9LACO</name>
<dbReference type="InterPro" id="IPR036388">
    <property type="entry name" value="WH-like_DNA-bd_sf"/>
</dbReference>
<dbReference type="PANTHER" id="PTHR38445:SF9">
    <property type="entry name" value="HTH-TYPE TRANSCRIPTIONAL REPRESSOR YTRA"/>
    <property type="match status" value="1"/>
</dbReference>
<dbReference type="SUPFAM" id="SSF46785">
    <property type="entry name" value="Winged helix' DNA-binding domain"/>
    <property type="match status" value="1"/>
</dbReference>
<comment type="caution">
    <text evidence="5">The sequence shown here is derived from an EMBL/GenBank/DDBJ whole genome shotgun (WGS) entry which is preliminary data.</text>
</comment>
<evidence type="ECO:0000256" key="1">
    <source>
        <dbReference type="ARBA" id="ARBA00023015"/>
    </source>
</evidence>
<feature type="domain" description="HTH gntR-type" evidence="4">
    <location>
        <begin position="7"/>
        <end position="75"/>
    </location>
</feature>
<dbReference type="STRING" id="1423788.FC78_GL000945"/>
<protein>
    <submittedName>
        <fullName evidence="5">GntR family transcriptional regulator</fullName>
    </submittedName>
</protein>
<keyword evidence="1" id="KW-0805">Transcription regulation</keyword>
<dbReference type="EMBL" id="AZDY01000029">
    <property type="protein sequence ID" value="KRK83942.1"/>
    <property type="molecule type" value="Genomic_DNA"/>
</dbReference>
<evidence type="ECO:0000256" key="2">
    <source>
        <dbReference type="ARBA" id="ARBA00023125"/>
    </source>
</evidence>
<dbReference type="GO" id="GO:0003677">
    <property type="term" value="F:DNA binding"/>
    <property type="evidence" value="ECO:0007669"/>
    <property type="project" value="UniProtKB-KW"/>
</dbReference>
<keyword evidence="2" id="KW-0238">DNA-binding</keyword>
<dbReference type="GO" id="GO:0003700">
    <property type="term" value="F:DNA-binding transcription factor activity"/>
    <property type="evidence" value="ECO:0007669"/>
    <property type="project" value="InterPro"/>
</dbReference>
<reference evidence="5 6" key="1">
    <citation type="journal article" date="2015" name="Genome Announc.">
        <title>Expanding the biotechnology potential of lactobacilli through comparative genomics of 213 strains and associated genera.</title>
        <authorList>
            <person name="Sun Z."/>
            <person name="Harris H.M."/>
            <person name="McCann A."/>
            <person name="Guo C."/>
            <person name="Argimon S."/>
            <person name="Zhang W."/>
            <person name="Yang X."/>
            <person name="Jeffery I.B."/>
            <person name="Cooney J.C."/>
            <person name="Kagawa T.F."/>
            <person name="Liu W."/>
            <person name="Song Y."/>
            <person name="Salvetti E."/>
            <person name="Wrobel A."/>
            <person name="Rasinkangas P."/>
            <person name="Parkhill J."/>
            <person name="Rea M.C."/>
            <person name="O'Sullivan O."/>
            <person name="Ritari J."/>
            <person name="Douillard F.P."/>
            <person name="Paul Ross R."/>
            <person name="Yang R."/>
            <person name="Briner A.E."/>
            <person name="Felis G.E."/>
            <person name="de Vos W.M."/>
            <person name="Barrangou R."/>
            <person name="Klaenhammer T.R."/>
            <person name="Caufield P.W."/>
            <person name="Cui Y."/>
            <person name="Zhang H."/>
            <person name="O'Toole P.W."/>
        </authorList>
    </citation>
    <scope>NUCLEOTIDE SEQUENCE [LARGE SCALE GENOMIC DNA]</scope>
    <source>
        <strain evidence="5 6">DSM 19674</strain>
    </source>
</reference>
<dbReference type="OrthoDB" id="362473at2"/>
<dbReference type="PROSITE" id="PS50949">
    <property type="entry name" value="HTH_GNTR"/>
    <property type="match status" value="1"/>
</dbReference>
<organism evidence="5 6">
    <name type="scientific">Companilactobacillus bobalius DSM 19674</name>
    <dbReference type="NCBI Taxonomy" id="1423788"/>
    <lineage>
        <taxon>Bacteria</taxon>
        <taxon>Bacillati</taxon>
        <taxon>Bacillota</taxon>
        <taxon>Bacilli</taxon>
        <taxon>Lactobacillales</taxon>
        <taxon>Lactobacillaceae</taxon>
        <taxon>Companilactobacillus</taxon>
        <taxon>Companilactobacillus bobalius</taxon>
    </lineage>
</organism>
<dbReference type="CDD" id="cd07377">
    <property type="entry name" value="WHTH_GntR"/>
    <property type="match status" value="1"/>
</dbReference>
<evidence type="ECO:0000313" key="6">
    <source>
        <dbReference type="Proteomes" id="UP000051515"/>
    </source>
</evidence>
<sequence>MEYIENIPIYLQIKDYLEEKIITESYSLGEQMPSVRQLALELAVNSNTVQKALKVMIEEGVIITLRGKGNFVTENAAIVEELKNQIVSETFDSTYDKLHLLKMNNQEITNSFSNYVKQKEKNFE</sequence>
<keyword evidence="3" id="KW-0804">Transcription</keyword>